<name>C7LXI4_DESBD</name>
<dbReference type="HOGENOM" id="CLU_107918_2_1_7"/>
<sequence>MLKKFALLLCLMLICSTAYSGEKEHRALAEELIKITDGDTVMEKMKAQVTMIFQQIASQMNIQEADKPKLEKYSARFDAILKEEMSWEKVKTQYLDLYTSVFTEEETKGLVDFYKSDLGKKVTAKMPELMQQSMTVARTYMQGVVPKLEELTEEMRVEFEGASSPAPATQAPQEEKKQ</sequence>
<dbReference type="STRING" id="525897.Dbac_1967"/>
<evidence type="ECO:0000256" key="1">
    <source>
        <dbReference type="SAM" id="MobiDB-lite"/>
    </source>
</evidence>
<reference evidence="4 5" key="1">
    <citation type="journal article" date="2009" name="Stand. Genomic Sci.">
        <title>Complete genome sequence of Desulfomicrobium baculatum type strain (X).</title>
        <authorList>
            <person name="Copeland A."/>
            <person name="Spring S."/>
            <person name="Goker M."/>
            <person name="Schneider S."/>
            <person name="Lapidus A."/>
            <person name="Del Rio T.G."/>
            <person name="Tice H."/>
            <person name="Cheng J.F."/>
            <person name="Chen F."/>
            <person name="Nolan M."/>
            <person name="Bruce D."/>
            <person name="Goodwin L."/>
            <person name="Pitluck S."/>
            <person name="Ivanova N."/>
            <person name="Mavrommatis K."/>
            <person name="Ovchinnikova G."/>
            <person name="Pati A."/>
            <person name="Chen A."/>
            <person name="Palaniappan K."/>
            <person name="Land M."/>
            <person name="Hauser L."/>
            <person name="Chang Y.J."/>
            <person name="Jeffries C.C."/>
            <person name="Meincke L."/>
            <person name="Sims D."/>
            <person name="Brettin T."/>
            <person name="Detter J.C."/>
            <person name="Han C."/>
            <person name="Chain P."/>
            <person name="Bristow J."/>
            <person name="Eisen J.A."/>
            <person name="Markowitz V."/>
            <person name="Hugenholtz P."/>
            <person name="Kyrpides N.C."/>
            <person name="Klenk H.P."/>
            <person name="Lucas S."/>
        </authorList>
    </citation>
    <scope>NUCLEOTIDE SEQUENCE [LARGE SCALE GENOMIC DNA]</scope>
    <source>
        <strain evidence="5">DSM 4028 / VKM B-1378 / X</strain>
    </source>
</reference>
<dbReference type="eggNOG" id="COG3184">
    <property type="taxonomic scope" value="Bacteria"/>
</dbReference>
<proteinExistence type="predicted"/>
<feature type="region of interest" description="Disordered" evidence="1">
    <location>
        <begin position="157"/>
        <end position="178"/>
    </location>
</feature>
<accession>C7LXI4</accession>
<dbReference type="Proteomes" id="UP000002216">
    <property type="component" value="Chromosome"/>
</dbReference>
<dbReference type="EMBL" id="CP001629">
    <property type="protein sequence ID" value="ACU90055.1"/>
    <property type="molecule type" value="Genomic_DNA"/>
</dbReference>
<dbReference type="KEGG" id="dba:Dbac_1967"/>
<dbReference type="RefSeq" id="WP_015774146.1">
    <property type="nucleotide sequence ID" value="NC_013173.1"/>
</dbReference>
<dbReference type="InterPro" id="IPR018637">
    <property type="entry name" value="DUF2059"/>
</dbReference>
<feature type="compositionally biased region" description="Low complexity" evidence="1">
    <location>
        <begin position="162"/>
        <end position="172"/>
    </location>
</feature>
<evidence type="ECO:0000256" key="2">
    <source>
        <dbReference type="SAM" id="SignalP"/>
    </source>
</evidence>
<keyword evidence="5" id="KW-1185">Reference proteome</keyword>
<evidence type="ECO:0000313" key="4">
    <source>
        <dbReference type="EMBL" id="ACU90055.1"/>
    </source>
</evidence>
<feature type="chain" id="PRO_5002979507" description="DUF2059 domain-containing protein" evidence="2">
    <location>
        <begin position="21"/>
        <end position="178"/>
    </location>
</feature>
<feature type="signal peptide" evidence="2">
    <location>
        <begin position="1"/>
        <end position="20"/>
    </location>
</feature>
<evidence type="ECO:0000313" key="5">
    <source>
        <dbReference type="Proteomes" id="UP000002216"/>
    </source>
</evidence>
<organism evidence="4 5">
    <name type="scientific">Desulfomicrobium baculatum (strain DSM 4028 / VKM B-1378 / X)</name>
    <name type="common">Desulfovibrio baculatus</name>
    <dbReference type="NCBI Taxonomy" id="525897"/>
    <lineage>
        <taxon>Bacteria</taxon>
        <taxon>Pseudomonadati</taxon>
        <taxon>Thermodesulfobacteriota</taxon>
        <taxon>Desulfovibrionia</taxon>
        <taxon>Desulfovibrionales</taxon>
        <taxon>Desulfomicrobiaceae</taxon>
        <taxon>Desulfomicrobium</taxon>
    </lineage>
</organism>
<dbReference type="AlphaFoldDB" id="C7LXI4"/>
<dbReference type="Pfam" id="PF09832">
    <property type="entry name" value="DUF2059"/>
    <property type="match status" value="1"/>
</dbReference>
<keyword evidence="2" id="KW-0732">Signal</keyword>
<dbReference type="OrthoDB" id="490569at2"/>
<protein>
    <recommendedName>
        <fullName evidence="3">DUF2059 domain-containing protein</fullName>
    </recommendedName>
</protein>
<feature type="domain" description="DUF2059" evidence="3">
    <location>
        <begin position="88"/>
        <end position="146"/>
    </location>
</feature>
<evidence type="ECO:0000259" key="3">
    <source>
        <dbReference type="Pfam" id="PF09832"/>
    </source>
</evidence>
<gene>
    <name evidence="4" type="ordered locus">Dbac_1967</name>
</gene>